<dbReference type="PANTHER" id="PTHR20883">
    <property type="entry name" value="PHYTANOYL-COA DIOXYGENASE DOMAIN CONTAINING 1"/>
    <property type="match status" value="1"/>
</dbReference>
<evidence type="ECO:0000313" key="3">
    <source>
        <dbReference type="Proteomes" id="UP000613582"/>
    </source>
</evidence>
<keyword evidence="3" id="KW-1185">Reference proteome</keyword>
<evidence type="ECO:0000256" key="1">
    <source>
        <dbReference type="ARBA" id="ARBA00001954"/>
    </source>
</evidence>
<protein>
    <recommendedName>
        <fullName evidence="4">Phytanoyl-CoA dioxygenase</fullName>
    </recommendedName>
</protein>
<accession>A0A8J2Y7Y6</accession>
<dbReference type="Gene3D" id="2.60.120.620">
    <property type="entry name" value="q2cbj1_9rhob like domain"/>
    <property type="match status" value="1"/>
</dbReference>
<dbReference type="Pfam" id="PF05721">
    <property type="entry name" value="PhyH"/>
    <property type="match status" value="1"/>
</dbReference>
<evidence type="ECO:0000313" key="2">
    <source>
        <dbReference type="EMBL" id="GGD09467.1"/>
    </source>
</evidence>
<dbReference type="GO" id="GO:0016706">
    <property type="term" value="F:2-oxoglutarate-dependent dioxygenase activity"/>
    <property type="evidence" value="ECO:0007669"/>
    <property type="project" value="UniProtKB-ARBA"/>
</dbReference>
<comment type="caution">
    <text evidence="2">The sequence shown here is derived from an EMBL/GenBank/DDBJ whole genome shotgun (WGS) entry which is preliminary data.</text>
</comment>
<comment type="cofactor">
    <cofactor evidence="1">
        <name>Fe(2+)</name>
        <dbReference type="ChEBI" id="CHEBI:29033"/>
    </cofactor>
</comment>
<evidence type="ECO:0008006" key="4">
    <source>
        <dbReference type="Google" id="ProtNLM"/>
    </source>
</evidence>
<dbReference type="InterPro" id="IPR008775">
    <property type="entry name" value="Phytyl_CoA_dOase-like"/>
</dbReference>
<gene>
    <name evidence="2" type="ORF">GCM10011342_17920</name>
</gene>
<dbReference type="EMBL" id="BMGH01000001">
    <property type="protein sequence ID" value="GGD09467.1"/>
    <property type="molecule type" value="Genomic_DNA"/>
</dbReference>
<organism evidence="2 3">
    <name type="scientific">Aquisalinus flavus</name>
    <dbReference type="NCBI Taxonomy" id="1526572"/>
    <lineage>
        <taxon>Bacteria</taxon>
        <taxon>Pseudomonadati</taxon>
        <taxon>Pseudomonadota</taxon>
        <taxon>Alphaproteobacteria</taxon>
        <taxon>Parvularculales</taxon>
        <taxon>Parvularculaceae</taxon>
        <taxon>Aquisalinus</taxon>
    </lineage>
</organism>
<name>A0A8J2Y7Y6_9PROT</name>
<dbReference type="GO" id="GO:0005506">
    <property type="term" value="F:iron ion binding"/>
    <property type="evidence" value="ECO:0007669"/>
    <property type="project" value="UniProtKB-ARBA"/>
</dbReference>
<dbReference type="AlphaFoldDB" id="A0A8J2Y7Y6"/>
<sequence>MADFERDGYVIMRGVVDHHLIDSFWDEVAHLQKTEGELSYGLSGGVLKNRDVLDGTYTDDTSRLRIVGIENFSAVAPSLILHPSIADFLSAWYDNAPTCIQSLTYRYSSQQGAHSDKYLVSPRSVGHKYDRDSLAASWIACEDVDEGNGSLIIYPGSHKPEKKTLKEDFEGNYTAYVSYLENLCTNRGIETERFTAAKGDVLIWHGDFVHAGGRILQPERTRLSLVNHYANLTAEDPGAGLGRKKHKYPNGYIFKDEAGTSAQ</sequence>
<reference evidence="2" key="2">
    <citation type="submission" date="2020-09" db="EMBL/GenBank/DDBJ databases">
        <authorList>
            <person name="Sun Q."/>
            <person name="Zhou Y."/>
        </authorList>
    </citation>
    <scope>NUCLEOTIDE SEQUENCE</scope>
    <source>
        <strain evidence="2">CGMCC 1.12921</strain>
    </source>
</reference>
<proteinExistence type="predicted"/>
<dbReference type="PANTHER" id="PTHR20883:SF48">
    <property type="entry name" value="ECTOINE DIOXYGENASE"/>
    <property type="match status" value="1"/>
</dbReference>
<dbReference type="Proteomes" id="UP000613582">
    <property type="component" value="Unassembled WGS sequence"/>
</dbReference>
<reference evidence="2" key="1">
    <citation type="journal article" date="2014" name="Int. J. Syst. Evol. Microbiol.">
        <title>Complete genome sequence of Corynebacterium casei LMG S-19264T (=DSM 44701T), isolated from a smear-ripened cheese.</title>
        <authorList>
            <consortium name="US DOE Joint Genome Institute (JGI-PGF)"/>
            <person name="Walter F."/>
            <person name="Albersmeier A."/>
            <person name="Kalinowski J."/>
            <person name="Ruckert C."/>
        </authorList>
    </citation>
    <scope>NUCLEOTIDE SEQUENCE</scope>
    <source>
        <strain evidence="2">CGMCC 1.12921</strain>
    </source>
</reference>
<dbReference type="SUPFAM" id="SSF51197">
    <property type="entry name" value="Clavaminate synthase-like"/>
    <property type="match status" value="1"/>
</dbReference>